<dbReference type="EMBL" id="JAAKYA010000077">
    <property type="protein sequence ID" value="NGO39951.1"/>
    <property type="molecule type" value="Genomic_DNA"/>
</dbReference>
<dbReference type="Pfam" id="PF00483">
    <property type="entry name" value="NTP_transferase"/>
    <property type="match status" value="1"/>
</dbReference>
<dbReference type="InterPro" id="IPR029044">
    <property type="entry name" value="Nucleotide-diphossugar_trans"/>
</dbReference>
<keyword evidence="1 4" id="KW-0808">Transferase</keyword>
<reference evidence="4 5" key="1">
    <citation type="submission" date="2020-02" db="EMBL/GenBank/DDBJ databases">
        <title>Draft genome sequence of Limisphaera ngatamarikiensis NGM72.4T, a thermophilic Verrucomicrobia grouped in subdivision 3.</title>
        <authorList>
            <person name="Carere C.R."/>
            <person name="Steen J."/>
            <person name="Hugenholtz P."/>
            <person name="Stott M.B."/>
        </authorList>
    </citation>
    <scope>NUCLEOTIDE SEQUENCE [LARGE SCALE GENOMIC DNA]</scope>
    <source>
        <strain evidence="4 5">NGM72.4</strain>
    </source>
</reference>
<feature type="domain" description="Nucleotidyl transferase" evidence="3">
    <location>
        <begin position="2"/>
        <end position="239"/>
    </location>
</feature>
<dbReference type="SUPFAM" id="SSF53448">
    <property type="entry name" value="Nucleotide-diphospho-sugar transferases"/>
    <property type="match status" value="1"/>
</dbReference>
<dbReference type="RefSeq" id="WP_165108267.1">
    <property type="nucleotide sequence ID" value="NZ_JAAKYA010000077.1"/>
</dbReference>
<dbReference type="Gene3D" id="3.90.550.10">
    <property type="entry name" value="Spore Coat Polysaccharide Biosynthesis Protein SpsA, Chain A"/>
    <property type="match status" value="1"/>
</dbReference>
<evidence type="ECO:0000256" key="1">
    <source>
        <dbReference type="ARBA" id="ARBA00022679"/>
    </source>
</evidence>
<comment type="caution">
    <text evidence="4">The sequence shown here is derived from an EMBL/GenBank/DDBJ whole genome shotgun (WGS) entry which is preliminary data.</text>
</comment>
<protein>
    <submittedName>
        <fullName evidence="4">Nucleotidyltransferase family protein</fullName>
    </submittedName>
</protein>
<dbReference type="PANTHER" id="PTHR43584:SF8">
    <property type="entry name" value="N-ACETYLMURAMATE ALPHA-1-PHOSPHATE URIDYLYLTRANSFERASE"/>
    <property type="match status" value="1"/>
</dbReference>
<dbReference type="AlphaFoldDB" id="A0A6M1RWW6"/>
<dbReference type="InterPro" id="IPR005835">
    <property type="entry name" value="NTP_transferase_dom"/>
</dbReference>
<proteinExistence type="predicted"/>
<dbReference type="CDD" id="cd04181">
    <property type="entry name" value="NTP_transferase"/>
    <property type="match status" value="1"/>
</dbReference>
<organism evidence="4 5">
    <name type="scientific">Limisphaera ngatamarikiensis</name>
    <dbReference type="NCBI Taxonomy" id="1324935"/>
    <lineage>
        <taxon>Bacteria</taxon>
        <taxon>Pseudomonadati</taxon>
        <taxon>Verrucomicrobiota</taxon>
        <taxon>Verrucomicrobiia</taxon>
        <taxon>Limisphaerales</taxon>
        <taxon>Limisphaeraceae</taxon>
        <taxon>Limisphaera</taxon>
    </lineage>
</organism>
<accession>A0A6M1RWW6</accession>
<sequence>MKAVILAAGRGTRMRELTRALPKPMLRVQGRPILEHIVEGLVRAGIGEIFIVTGFQAEMIEQHFADGSRWGAHIAFGRQTVQNGTGKAPEPARPFIGDSPFLLTYGDILVRPETYQDVRTRFEKSPCDGVVTVTRGEDVRQGGLALFDDAFRLHRIVEKPSADELAALQRDGWLGPDGPFWYNAGIYAFRPVLFDFLSRLQLSPRGEYELTDAINAMAAAGLRLLGLPIAGRWVDVRDPEVLRRLEAESFSS</sequence>
<name>A0A6M1RWW6_9BACT</name>
<evidence type="ECO:0000259" key="3">
    <source>
        <dbReference type="Pfam" id="PF00483"/>
    </source>
</evidence>
<dbReference type="Proteomes" id="UP000477311">
    <property type="component" value="Unassembled WGS sequence"/>
</dbReference>
<evidence type="ECO:0000313" key="5">
    <source>
        <dbReference type="Proteomes" id="UP000477311"/>
    </source>
</evidence>
<gene>
    <name evidence="4" type="ORF">G4L39_11200</name>
</gene>
<dbReference type="PANTHER" id="PTHR43584">
    <property type="entry name" value="NUCLEOTIDYL TRANSFERASE"/>
    <property type="match status" value="1"/>
</dbReference>
<evidence type="ECO:0000313" key="4">
    <source>
        <dbReference type="EMBL" id="NGO39951.1"/>
    </source>
</evidence>
<evidence type="ECO:0000256" key="2">
    <source>
        <dbReference type="ARBA" id="ARBA00022695"/>
    </source>
</evidence>
<keyword evidence="2" id="KW-0548">Nucleotidyltransferase</keyword>
<dbReference type="GO" id="GO:0016779">
    <property type="term" value="F:nucleotidyltransferase activity"/>
    <property type="evidence" value="ECO:0007669"/>
    <property type="project" value="UniProtKB-KW"/>
</dbReference>
<dbReference type="InterPro" id="IPR050065">
    <property type="entry name" value="GlmU-like"/>
</dbReference>
<keyword evidence="5" id="KW-1185">Reference proteome</keyword>